<dbReference type="InterPro" id="IPR016181">
    <property type="entry name" value="Acyl_CoA_acyltransferase"/>
</dbReference>
<keyword evidence="5" id="KW-1185">Reference proteome</keyword>
<accession>A0ABU9CQV0</accession>
<comment type="caution">
    <text evidence="4">The sequence shown here is derived from an EMBL/GenBank/DDBJ whole genome shotgun (WGS) entry which is preliminary data.</text>
</comment>
<dbReference type="InterPro" id="IPR000182">
    <property type="entry name" value="GNAT_dom"/>
</dbReference>
<gene>
    <name evidence="4" type="ORF">AACH10_25005</name>
</gene>
<dbReference type="Gene3D" id="3.40.630.30">
    <property type="match status" value="1"/>
</dbReference>
<dbReference type="SUPFAM" id="SSF55729">
    <property type="entry name" value="Acyl-CoA N-acyltransferases (Nat)"/>
    <property type="match status" value="1"/>
</dbReference>
<keyword evidence="2" id="KW-0012">Acyltransferase</keyword>
<dbReference type="Gene3D" id="3.10.450.50">
    <property type="match status" value="1"/>
</dbReference>
<proteinExistence type="predicted"/>
<dbReference type="InterPro" id="IPR032710">
    <property type="entry name" value="NTF2-like_dom_sf"/>
</dbReference>
<dbReference type="Pfam" id="PF00583">
    <property type="entry name" value="Acetyltransf_1"/>
    <property type="match status" value="1"/>
</dbReference>
<reference evidence="4 5" key="1">
    <citation type="submission" date="2024-04" db="EMBL/GenBank/DDBJ databases">
        <title>Novel species of the genus Ideonella isolated from streams.</title>
        <authorList>
            <person name="Lu H."/>
        </authorList>
    </citation>
    <scope>NUCLEOTIDE SEQUENCE [LARGE SCALE GENOMIC DNA]</scope>
    <source>
        <strain evidence="4 5">DXS22W</strain>
    </source>
</reference>
<dbReference type="CDD" id="cd04301">
    <property type="entry name" value="NAT_SF"/>
    <property type="match status" value="1"/>
</dbReference>
<dbReference type="Proteomes" id="UP001365405">
    <property type="component" value="Unassembled WGS sequence"/>
</dbReference>
<evidence type="ECO:0000256" key="2">
    <source>
        <dbReference type="ARBA" id="ARBA00023315"/>
    </source>
</evidence>
<evidence type="ECO:0000259" key="3">
    <source>
        <dbReference type="PROSITE" id="PS51186"/>
    </source>
</evidence>
<dbReference type="PANTHER" id="PTHR43877">
    <property type="entry name" value="AMINOALKYLPHOSPHONATE N-ACETYLTRANSFERASE-RELATED-RELATED"/>
    <property type="match status" value="1"/>
</dbReference>
<protein>
    <submittedName>
        <fullName evidence="4">GNAT family N-acetyltransferase</fullName>
    </submittedName>
</protein>
<evidence type="ECO:0000313" key="5">
    <source>
        <dbReference type="Proteomes" id="UP001365405"/>
    </source>
</evidence>
<keyword evidence="1" id="KW-0808">Transferase</keyword>
<dbReference type="InterPro" id="IPR050832">
    <property type="entry name" value="Bact_Acetyltransf"/>
</dbReference>
<name>A0ABU9CQV0_9BURK</name>
<dbReference type="RefSeq" id="WP_341413264.1">
    <property type="nucleotide sequence ID" value="NZ_JBBUTH010000011.1"/>
</dbReference>
<dbReference type="PROSITE" id="PS51186">
    <property type="entry name" value="GNAT"/>
    <property type="match status" value="1"/>
</dbReference>
<evidence type="ECO:0000313" key="4">
    <source>
        <dbReference type="EMBL" id="MEK8053540.1"/>
    </source>
</evidence>
<dbReference type="EMBL" id="JBBUTH010000011">
    <property type="protein sequence ID" value="MEK8053540.1"/>
    <property type="molecule type" value="Genomic_DNA"/>
</dbReference>
<evidence type="ECO:0000256" key="1">
    <source>
        <dbReference type="ARBA" id="ARBA00022679"/>
    </source>
</evidence>
<dbReference type="SUPFAM" id="SSF54427">
    <property type="entry name" value="NTF2-like"/>
    <property type="match status" value="1"/>
</dbReference>
<dbReference type="PANTHER" id="PTHR43877:SF2">
    <property type="entry name" value="AMINOALKYLPHOSPHONATE N-ACETYLTRANSFERASE-RELATED"/>
    <property type="match status" value="1"/>
</dbReference>
<organism evidence="4 5">
    <name type="scientific">Pseudaquabacterium inlustre</name>
    <dbReference type="NCBI Taxonomy" id="2984192"/>
    <lineage>
        <taxon>Bacteria</taxon>
        <taxon>Pseudomonadati</taxon>
        <taxon>Pseudomonadota</taxon>
        <taxon>Betaproteobacteria</taxon>
        <taxon>Burkholderiales</taxon>
        <taxon>Sphaerotilaceae</taxon>
        <taxon>Pseudaquabacterium</taxon>
    </lineage>
</organism>
<feature type="domain" description="N-acetyltransferase" evidence="3">
    <location>
        <begin position="7"/>
        <end position="176"/>
    </location>
</feature>
<sequence>MNPSARFNLRPLQASDSLAELTALLHRAYAPLGAAGMNFTAVHQTEAQTAERVRHGHCLVAERDGRLIGTVTVNGAFDPNIQAWARATPWFYRADVAHFHQFAVAPEVQGEGIGSALLAGAEAWARNHGHAALALDTAVPATALRQRYARAGFDVVDEVHWGGKTYRSVVMLKPLAFDGRGQALPVPSLTDAQHHAALVRCWWAHVQARDWPAARHLLADDAQLHWPASGEWLLDADAIVKVQAIYPEGWRITVLEVTPMCDGRVHSWVRVDQGETTFFAHTLWRLAGDADARPCIAGASETWATAEAPPAWRTAEALGAYRREPWPRGA</sequence>